<dbReference type="EMBL" id="JARKIE010000391">
    <property type="protein sequence ID" value="KAJ7645834.1"/>
    <property type="molecule type" value="Genomic_DNA"/>
</dbReference>
<dbReference type="Proteomes" id="UP001221757">
    <property type="component" value="Unassembled WGS sequence"/>
</dbReference>
<name>A0AAD7CDI3_MYCRO</name>
<reference evidence="2" key="1">
    <citation type="submission" date="2023-03" db="EMBL/GenBank/DDBJ databases">
        <title>Massive genome expansion in bonnet fungi (Mycena s.s.) driven by repeated elements and novel gene families across ecological guilds.</title>
        <authorList>
            <consortium name="Lawrence Berkeley National Laboratory"/>
            <person name="Harder C.B."/>
            <person name="Miyauchi S."/>
            <person name="Viragh M."/>
            <person name="Kuo A."/>
            <person name="Thoen E."/>
            <person name="Andreopoulos B."/>
            <person name="Lu D."/>
            <person name="Skrede I."/>
            <person name="Drula E."/>
            <person name="Henrissat B."/>
            <person name="Morin E."/>
            <person name="Kohler A."/>
            <person name="Barry K."/>
            <person name="LaButti K."/>
            <person name="Morin E."/>
            <person name="Salamov A."/>
            <person name="Lipzen A."/>
            <person name="Mereny Z."/>
            <person name="Hegedus B."/>
            <person name="Baldrian P."/>
            <person name="Stursova M."/>
            <person name="Weitz H."/>
            <person name="Taylor A."/>
            <person name="Grigoriev I.V."/>
            <person name="Nagy L.G."/>
            <person name="Martin F."/>
            <person name="Kauserud H."/>
        </authorList>
    </citation>
    <scope>NUCLEOTIDE SEQUENCE</scope>
    <source>
        <strain evidence="2">CBHHK067</strain>
    </source>
</reference>
<gene>
    <name evidence="2" type="ORF">B0H17DRAFT_448582</name>
</gene>
<feature type="region of interest" description="Disordered" evidence="1">
    <location>
        <begin position="167"/>
        <end position="215"/>
    </location>
</feature>
<accession>A0AAD7CDI3</accession>
<keyword evidence="3" id="KW-1185">Reference proteome</keyword>
<protein>
    <submittedName>
        <fullName evidence="2">Uncharacterized protein</fullName>
    </submittedName>
</protein>
<feature type="compositionally biased region" description="Low complexity" evidence="1">
    <location>
        <begin position="51"/>
        <end position="83"/>
    </location>
</feature>
<evidence type="ECO:0000313" key="2">
    <source>
        <dbReference type="EMBL" id="KAJ7645834.1"/>
    </source>
</evidence>
<organism evidence="2 3">
    <name type="scientific">Mycena rosella</name>
    <name type="common">Pink bonnet</name>
    <name type="synonym">Agaricus rosellus</name>
    <dbReference type="NCBI Taxonomy" id="1033263"/>
    <lineage>
        <taxon>Eukaryota</taxon>
        <taxon>Fungi</taxon>
        <taxon>Dikarya</taxon>
        <taxon>Basidiomycota</taxon>
        <taxon>Agaricomycotina</taxon>
        <taxon>Agaricomycetes</taxon>
        <taxon>Agaricomycetidae</taxon>
        <taxon>Agaricales</taxon>
        <taxon>Marasmiineae</taxon>
        <taxon>Mycenaceae</taxon>
        <taxon>Mycena</taxon>
    </lineage>
</organism>
<evidence type="ECO:0000313" key="3">
    <source>
        <dbReference type="Proteomes" id="UP001221757"/>
    </source>
</evidence>
<dbReference type="AlphaFoldDB" id="A0AAD7CDI3"/>
<feature type="region of interest" description="Disordered" evidence="1">
    <location>
        <begin position="104"/>
        <end position="137"/>
    </location>
</feature>
<feature type="compositionally biased region" description="Low complexity" evidence="1">
    <location>
        <begin position="113"/>
        <end position="137"/>
    </location>
</feature>
<sequence length="215" mass="22705">MAGLCMPRIHGLLTGLTPPRHAFLLTHEPPRFPSIFAPDLKCFGPSQTLLSRRSNPSSSSGIKSMTTGATQSQTQSQSEAQGTPPSLKARASQSDMNIVYHPSASSSAESFMTARSATTATPTPGTGTPPLTPTSPLASSEFITEIDQWMESIGGLVRALEEQHRQRRFGLSSTAGKGKSGSEREPRIAGSLGLDANPNANGTMGLRVTKPQTTK</sequence>
<proteinExistence type="predicted"/>
<comment type="caution">
    <text evidence="2">The sequence shown here is derived from an EMBL/GenBank/DDBJ whole genome shotgun (WGS) entry which is preliminary data.</text>
</comment>
<evidence type="ECO:0000256" key="1">
    <source>
        <dbReference type="SAM" id="MobiDB-lite"/>
    </source>
</evidence>
<feature type="region of interest" description="Disordered" evidence="1">
    <location>
        <begin position="47"/>
        <end position="91"/>
    </location>
</feature>